<dbReference type="EMBL" id="BQFW01000006">
    <property type="protein sequence ID" value="GJJ71995.1"/>
    <property type="molecule type" value="Genomic_DNA"/>
</dbReference>
<comment type="caution">
    <text evidence="9">The sequence shown here is derived from an EMBL/GenBank/DDBJ whole genome shotgun (WGS) entry which is preliminary data.</text>
</comment>
<feature type="transmembrane region" description="Helical" evidence="7">
    <location>
        <begin position="166"/>
        <end position="189"/>
    </location>
</feature>
<dbReference type="Proteomes" id="UP000827284">
    <property type="component" value="Unassembled WGS sequence"/>
</dbReference>
<dbReference type="GO" id="GO:0022857">
    <property type="term" value="F:transmembrane transporter activity"/>
    <property type="evidence" value="ECO:0007669"/>
    <property type="project" value="InterPro"/>
</dbReference>
<evidence type="ECO:0000256" key="1">
    <source>
        <dbReference type="ARBA" id="ARBA00004141"/>
    </source>
</evidence>
<keyword evidence="3 7" id="KW-0812">Transmembrane</keyword>
<feature type="transmembrane region" description="Helical" evidence="7">
    <location>
        <begin position="232"/>
        <end position="252"/>
    </location>
</feature>
<dbReference type="InterPro" id="IPR011701">
    <property type="entry name" value="MFS"/>
</dbReference>
<feature type="transmembrane region" description="Helical" evidence="7">
    <location>
        <begin position="336"/>
        <end position="355"/>
    </location>
</feature>
<feature type="domain" description="Major facilitator superfamily (MFS) profile" evidence="8">
    <location>
        <begin position="42"/>
        <end position="496"/>
    </location>
</feature>
<dbReference type="SUPFAM" id="SSF103473">
    <property type="entry name" value="MFS general substrate transporter"/>
    <property type="match status" value="2"/>
</dbReference>
<name>A0A9P3LVQ8_9FUNG</name>
<dbReference type="OrthoDB" id="2130629at2759"/>
<feature type="region of interest" description="Disordered" evidence="6">
    <location>
        <begin position="499"/>
        <end position="556"/>
    </location>
</feature>
<protein>
    <recommendedName>
        <fullName evidence="8">Major facilitator superfamily (MFS) profile domain-containing protein</fullName>
    </recommendedName>
</protein>
<evidence type="ECO:0000256" key="6">
    <source>
        <dbReference type="SAM" id="MobiDB-lite"/>
    </source>
</evidence>
<evidence type="ECO:0000259" key="8">
    <source>
        <dbReference type="PROSITE" id="PS50850"/>
    </source>
</evidence>
<dbReference type="InterPro" id="IPR036259">
    <property type="entry name" value="MFS_trans_sf"/>
</dbReference>
<keyword evidence="2" id="KW-0813">Transport</keyword>
<dbReference type="InterPro" id="IPR020846">
    <property type="entry name" value="MFS_dom"/>
</dbReference>
<reference evidence="9" key="2">
    <citation type="journal article" date="2022" name="Microbiol. Resour. Announc.">
        <title>Whole-Genome Sequence of Entomortierella parvispora E1425, a Mucoromycotan Fungus Associated with Burkholderiaceae-Related Endosymbiotic Bacteria.</title>
        <authorList>
            <person name="Herlambang A."/>
            <person name="Guo Y."/>
            <person name="Takashima Y."/>
            <person name="Narisawa K."/>
            <person name="Ohta H."/>
            <person name="Nishizawa T."/>
        </authorList>
    </citation>
    <scope>NUCLEOTIDE SEQUENCE</scope>
    <source>
        <strain evidence="9">E1425</strain>
    </source>
</reference>
<feature type="transmembrane region" description="Helical" evidence="7">
    <location>
        <begin position="367"/>
        <end position="386"/>
    </location>
</feature>
<feature type="transmembrane region" description="Helical" evidence="7">
    <location>
        <begin position="195"/>
        <end position="217"/>
    </location>
</feature>
<dbReference type="Pfam" id="PF07690">
    <property type="entry name" value="MFS_1"/>
    <property type="match status" value="1"/>
</dbReference>
<evidence type="ECO:0000256" key="2">
    <source>
        <dbReference type="ARBA" id="ARBA00022448"/>
    </source>
</evidence>
<proteinExistence type="predicted"/>
<comment type="subcellular location">
    <subcellularLocation>
        <location evidence="1">Membrane</location>
        <topology evidence="1">Multi-pass membrane protein</topology>
    </subcellularLocation>
</comment>
<evidence type="ECO:0000256" key="4">
    <source>
        <dbReference type="ARBA" id="ARBA00022989"/>
    </source>
</evidence>
<evidence type="ECO:0000256" key="5">
    <source>
        <dbReference type="ARBA" id="ARBA00023136"/>
    </source>
</evidence>
<feature type="transmembrane region" description="Helical" evidence="7">
    <location>
        <begin position="77"/>
        <end position="96"/>
    </location>
</feature>
<dbReference type="AlphaFoldDB" id="A0A9P3LVQ8"/>
<evidence type="ECO:0000313" key="9">
    <source>
        <dbReference type="EMBL" id="GJJ71995.1"/>
    </source>
</evidence>
<accession>A0A9P3LVQ8</accession>
<feature type="transmembrane region" description="Helical" evidence="7">
    <location>
        <begin position="472"/>
        <end position="492"/>
    </location>
</feature>
<dbReference type="Gene3D" id="1.20.1720.10">
    <property type="entry name" value="Multidrug resistance protein D"/>
    <property type="match status" value="1"/>
</dbReference>
<dbReference type="Gene3D" id="1.20.1250.20">
    <property type="entry name" value="MFS general substrate transporter like domains"/>
    <property type="match status" value="1"/>
</dbReference>
<keyword evidence="4 7" id="KW-1133">Transmembrane helix</keyword>
<evidence type="ECO:0000256" key="7">
    <source>
        <dbReference type="SAM" id="Phobius"/>
    </source>
</evidence>
<gene>
    <name evidence="9" type="ORF">EMPS_04352</name>
</gene>
<feature type="transmembrane region" description="Helical" evidence="7">
    <location>
        <begin position="41"/>
        <end position="65"/>
    </location>
</feature>
<keyword evidence="5 7" id="KW-0472">Membrane</keyword>
<feature type="transmembrane region" description="Helical" evidence="7">
    <location>
        <begin position="264"/>
        <end position="281"/>
    </location>
</feature>
<evidence type="ECO:0000256" key="3">
    <source>
        <dbReference type="ARBA" id="ARBA00022692"/>
    </source>
</evidence>
<dbReference type="PROSITE" id="PS50850">
    <property type="entry name" value="MFS"/>
    <property type="match status" value="1"/>
</dbReference>
<sequence>MADFEVSTMTDSVHATEAAAAVSEKKSSLPWYRRLDQTKGILLLLICMAQMLDIINVASVTIALPSILRDVGYQPNQLQWIVSSYALTYSAFLLVGGRMGDLFGHRRIFLLGTTWFAVWSLVCGFARNPIFMSVSRGLQGAGAGFTIPSALALLTTTYPLGPERTFALSMFGGAACIGQTVGVLLGGIFDATIGWYWIFYVTAIISATLAVSGFFVISKSQHNHPVPADRRIDYGGVALFMIGIIAVVYYLSESTTAGWGSAKTLPAFIAGLALLAVFVFWELRVVTEYPIMPFHIWKSRRFASSVAIIVCVTATYNTMIFYTSLTFQNVMKYSPLITACCYIVHGCGLVLGLYTVTRLFVVIRTKFIILIGWCLIAVSAILFSRMQSQFSYFHWAFPAFIVNCLGLSPTWMSCQVNAVADAKDEDQGVVGAIFNVAMQLGGPIGLALSTIMANAHTAPEATGDGLMSGYAAAFYTMAVIAGVGMVISVVLASNRDPPEFSAQASSKTVEMDEEKNVGGDKEEVSDEVGEQGQSGPADSTLSVAPTIVEETEKSSR</sequence>
<feature type="transmembrane region" description="Helical" evidence="7">
    <location>
        <begin position="108"/>
        <end position="131"/>
    </location>
</feature>
<reference evidence="9" key="1">
    <citation type="submission" date="2021-11" db="EMBL/GenBank/DDBJ databases">
        <authorList>
            <person name="Herlambang A."/>
            <person name="Guo Y."/>
            <person name="Takashima Y."/>
            <person name="Nishizawa T."/>
        </authorList>
    </citation>
    <scope>NUCLEOTIDE SEQUENCE</scope>
    <source>
        <strain evidence="9">E1425</strain>
    </source>
</reference>
<feature type="compositionally biased region" description="Polar residues" evidence="6">
    <location>
        <begin position="531"/>
        <end position="543"/>
    </location>
</feature>
<feature type="transmembrane region" description="Helical" evidence="7">
    <location>
        <begin position="432"/>
        <end position="452"/>
    </location>
</feature>
<keyword evidence="10" id="KW-1185">Reference proteome</keyword>
<dbReference type="PANTHER" id="PTHR42718:SF9">
    <property type="entry name" value="MAJOR FACILITATOR SUPERFAMILY MULTIDRUG TRANSPORTER MFSC"/>
    <property type="match status" value="1"/>
</dbReference>
<evidence type="ECO:0000313" key="10">
    <source>
        <dbReference type="Proteomes" id="UP000827284"/>
    </source>
</evidence>
<dbReference type="GO" id="GO:0016020">
    <property type="term" value="C:membrane"/>
    <property type="evidence" value="ECO:0007669"/>
    <property type="project" value="UniProtKB-SubCell"/>
</dbReference>
<dbReference type="PANTHER" id="PTHR42718">
    <property type="entry name" value="MAJOR FACILITATOR SUPERFAMILY MULTIDRUG TRANSPORTER MFSC"/>
    <property type="match status" value="1"/>
</dbReference>
<dbReference type="CDD" id="cd17476">
    <property type="entry name" value="MFS_Amf1_MDR_like"/>
    <property type="match status" value="1"/>
</dbReference>
<feature type="transmembrane region" description="Helical" evidence="7">
    <location>
        <begin position="392"/>
        <end position="411"/>
    </location>
</feature>
<organism evidence="9 10">
    <name type="scientific">Entomortierella parvispora</name>
    <dbReference type="NCBI Taxonomy" id="205924"/>
    <lineage>
        <taxon>Eukaryota</taxon>
        <taxon>Fungi</taxon>
        <taxon>Fungi incertae sedis</taxon>
        <taxon>Mucoromycota</taxon>
        <taxon>Mortierellomycotina</taxon>
        <taxon>Mortierellomycetes</taxon>
        <taxon>Mortierellales</taxon>
        <taxon>Mortierellaceae</taxon>
        <taxon>Entomortierella</taxon>
    </lineage>
</organism>
<feature type="transmembrane region" description="Helical" evidence="7">
    <location>
        <begin position="302"/>
        <end position="324"/>
    </location>
</feature>